<dbReference type="PROSITE" id="PS51186">
    <property type="entry name" value="GNAT"/>
    <property type="match status" value="1"/>
</dbReference>
<keyword evidence="3" id="KW-1185">Reference proteome</keyword>
<accession>A0ABY4L3G9</accession>
<reference evidence="2 3" key="1">
    <citation type="submission" date="2020-04" db="EMBL/GenBank/DDBJ databases">
        <title>Thermobifida alba genome sequencing and assembly.</title>
        <authorList>
            <person name="Luzics S."/>
            <person name="Horvath B."/>
            <person name="Nagy I."/>
            <person name="Toth A."/>
            <person name="Nagy I."/>
            <person name="Kukolya J."/>
        </authorList>
    </citation>
    <scope>NUCLEOTIDE SEQUENCE [LARGE SCALE GENOMIC DNA]</scope>
    <source>
        <strain evidence="2 3">DSM 43795</strain>
    </source>
</reference>
<dbReference type="InterPro" id="IPR000182">
    <property type="entry name" value="GNAT_dom"/>
</dbReference>
<name>A0ABY4L3G9_THEAE</name>
<evidence type="ECO:0000259" key="1">
    <source>
        <dbReference type="PROSITE" id="PS51186"/>
    </source>
</evidence>
<dbReference type="EMBL" id="CP051627">
    <property type="protein sequence ID" value="UPT21894.1"/>
    <property type="molecule type" value="Genomic_DNA"/>
</dbReference>
<dbReference type="InterPro" id="IPR016181">
    <property type="entry name" value="Acyl_CoA_acyltransferase"/>
</dbReference>
<dbReference type="SUPFAM" id="SSF55729">
    <property type="entry name" value="Acyl-CoA N-acyltransferases (Nat)"/>
    <property type="match status" value="1"/>
</dbReference>
<protein>
    <recommendedName>
        <fullName evidence="1">N-acetyltransferase domain-containing protein</fullName>
    </recommendedName>
</protein>
<evidence type="ECO:0000313" key="3">
    <source>
        <dbReference type="Proteomes" id="UP000832041"/>
    </source>
</evidence>
<dbReference type="RefSeq" id="WP_248590372.1">
    <property type="nucleotide sequence ID" value="NZ_BAABEB010000003.1"/>
</dbReference>
<gene>
    <name evidence="2" type="ORF">FOF52_13800</name>
</gene>
<sequence length="238" mass="25502">MPESYAANAAARRIGLGPDHVEVRYDSPELVVLRETRLGRTRAVPRRPLRRLPEAAAELLASGPGIVEDPFGTLPAPRVAGATTVRLPVMARSPGAVPPAPRKADLEITRVTDREELAAAEGVIVHGLARPDLWSSAPGRLLPPHALTVPGLRVWLARRQRVPAAACYTYDDGATVGVYAVTTLPEQRGRGIAGLLLARALADHGDRRAVLATTAAGVPACRTLGFTEVSEARWHLWR</sequence>
<feature type="domain" description="N-acetyltransferase" evidence="1">
    <location>
        <begin position="106"/>
        <end position="238"/>
    </location>
</feature>
<proteinExistence type="predicted"/>
<dbReference type="Gene3D" id="3.40.630.30">
    <property type="match status" value="1"/>
</dbReference>
<dbReference type="Proteomes" id="UP000832041">
    <property type="component" value="Chromosome"/>
</dbReference>
<organism evidence="2 3">
    <name type="scientific">Thermobifida alba</name>
    <name type="common">Thermomonospora alba</name>
    <dbReference type="NCBI Taxonomy" id="53522"/>
    <lineage>
        <taxon>Bacteria</taxon>
        <taxon>Bacillati</taxon>
        <taxon>Actinomycetota</taxon>
        <taxon>Actinomycetes</taxon>
        <taxon>Streptosporangiales</taxon>
        <taxon>Nocardiopsidaceae</taxon>
        <taxon>Thermobifida</taxon>
    </lineage>
</organism>
<evidence type="ECO:0000313" key="2">
    <source>
        <dbReference type="EMBL" id="UPT21894.1"/>
    </source>
</evidence>